<reference evidence="2" key="1">
    <citation type="submission" date="2016-10" db="EMBL/GenBank/DDBJ databases">
        <authorList>
            <person name="Varghese N."/>
            <person name="Submissions S."/>
        </authorList>
    </citation>
    <scope>NUCLEOTIDE SEQUENCE [LARGE SCALE GENOMIC DNA]</scope>
    <source>
        <strain evidence="2">DS-12</strain>
    </source>
</reference>
<accession>A0A1I4XY54</accession>
<sequence>MKKHEVRLCIYPKDIQRITGKSYRQSIRILKAVRQLFNKPENSYVSVTEFCIYSGLTYQEVVAFLD</sequence>
<dbReference type="OrthoDB" id="711499at2"/>
<gene>
    <name evidence="1" type="ORF">SAMN05421741_103203</name>
</gene>
<organism evidence="1 2">
    <name type="scientific">Paenimyroides ummariense</name>
    <dbReference type="NCBI Taxonomy" id="913024"/>
    <lineage>
        <taxon>Bacteria</taxon>
        <taxon>Pseudomonadati</taxon>
        <taxon>Bacteroidota</taxon>
        <taxon>Flavobacteriia</taxon>
        <taxon>Flavobacteriales</taxon>
        <taxon>Flavobacteriaceae</taxon>
        <taxon>Paenimyroides</taxon>
    </lineage>
</organism>
<dbReference type="STRING" id="913024.SAMN05421741_103203"/>
<dbReference type="EMBL" id="FOVI01000003">
    <property type="protein sequence ID" value="SFN30707.1"/>
    <property type="molecule type" value="Genomic_DNA"/>
</dbReference>
<evidence type="ECO:0000313" key="1">
    <source>
        <dbReference type="EMBL" id="SFN30707.1"/>
    </source>
</evidence>
<name>A0A1I4XY54_9FLAO</name>
<dbReference type="Proteomes" id="UP000199036">
    <property type="component" value="Unassembled WGS sequence"/>
</dbReference>
<proteinExistence type="predicted"/>
<keyword evidence="2" id="KW-1185">Reference proteome</keyword>
<evidence type="ECO:0000313" key="2">
    <source>
        <dbReference type="Proteomes" id="UP000199036"/>
    </source>
</evidence>
<dbReference type="RefSeq" id="WP_091519458.1">
    <property type="nucleotide sequence ID" value="NZ_FOVI01000003.1"/>
</dbReference>
<dbReference type="AlphaFoldDB" id="A0A1I4XY54"/>
<protein>
    <submittedName>
        <fullName evidence="1">Uncharacterized protein</fullName>
    </submittedName>
</protein>